<dbReference type="InterPro" id="IPR016193">
    <property type="entry name" value="Cytidine_deaminase-like"/>
</dbReference>
<dbReference type="RefSeq" id="WP_096798145.1">
    <property type="nucleotide sequence ID" value="NZ_CP023564.1"/>
</dbReference>
<dbReference type="AlphaFoldDB" id="A0A291GU75"/>
<reference evidence="1 2" key="1">
    <citation type="journal article" date="2014" name="Int. J. Syst. Evol. Microbiol.">
        <title>Brachybacterium ginsengisoli sp. nov., isolated from soil of a ginseng field.</title>
        <authorList>
            <person name="Hoang V.A."/>
            <person name="Kim Y.J."/>
            <person name="Nguyen N.L."/>
            <person name="Yang D.C."/>
        </authorList>
    </citation>
    <scope>NUCLEOTIDE SEQUENCE [LARGE SCALE GENOMIC DNA]</scope>
    <source>
        <strain evidence="1 2">DCY80</strain>
    </source>
</reference>
<dbReference type="EMBL" id="CP023564">
    <property type="protein sequence ID" value="ATG53666.1"/>
    <property type="molecule type" value="Genomic_DNA"/>
</dbReference>
<dbReference type="KEGG" id="bgg:CFK41_01880"/>
<dbReference type="Gene3D" id="3.40.140.10">
    <property type="entry name" value="Cytidine Deaminase, domain 2"/>
    <property type="match status" value="1"/>
</dbReference>
<proteinExistence type="predicted"/>
<evidence type="ECO:0000313" key="2">
    <source>
        <dbReference type="Proteomes" id="UP000217889"/>
    </source>
</evidence>
<evidence type="ECO:0000313" key="1">
    <source>
        <dbReference type="EMBL" id="ATG53666.1"/>
    </source>
</evidence>
<name>A0A291GU75_9MICO</name>
<keyword evidence="2" id="KW-1185">Reference proteome</keyword>
<dbReference type="GO" id="GO:0003824">
    <property type="term" value="F:catalytic activity"/>
    <property type="evidence" value="ECO:0007669"/>
    <property type="project" value="InterPro"/>
</dbReference>
<dbReference type="CDD" id="cd01283">
    <property type="entry name" value="cytidine_deaminase"/>
    <property type="match status" value="1"/>
</dbReference>
<organism evidence="1 2">
    <name type="scientific">Brachybacterium ginsengisoli</name>
    <dbReference type="NCBI Taxonomy" id="1331682"/>
    <lineage>
        <taxon>Bacteria</taxon>
        <taxon>Bacillati</taxon>
        <taxon>Actinomycetota</taxon>
        <taxon>Actinomycetes</taxon>
        <taxon>Micrococcales</taxon>
        <taxon>Dermabacteraceae</taxon>
        <taxon>Brachybacterium</taxon>
    </lineage>
</organism>
<dbReference type="NCBIfam" id="NF006155">
    <property type="entry name" value="PRK08298.1"/>
    <property type="match status" value="1"/>
</dbReference>
<protein>
    <submittedName>
        <fullName evidence="1">Cytidine deaminase</fullName>
    </submittedName>
</protein>
<gene>
    <name evidence="1" type="ORF">CFK41_01880</name>
</gene>
<sequence>MRTHDLDALVLACRNLIDLRFPDSDGGAAAMLTASGEILLGTAPEAFNPAVEVCHETEPYCAAHRLGESIVATICLYREPGSPEKVLAPCGVCQERLATHGPGVLAAVPQEHSTTPGWVPLRDLMPHYWLQAFDDTPAMWTSAEPST</sequence>
<dbReference type="SUPFAM" id="SSF53927">
    <property type="entry name" value="Cytidine deaminase-like"/>
    <property type="match status" value="1"/>
</dbReference>
<dbReference type="OrthoDB" id="9795347at2"/>
<dbReference type="Proteomes" id="UP000217889">
    <property type="component" value="Chromosome"/>
</dbReference>
<accession>A0A291GU75</accession>